<protein>
    <submittedName>
        <fullName evidence="4">TetR/AcrR family transcriptional regulator</fullName>
    </submittedName>
</protein>
<dbReference type="InterPro" id="IPR001647">
    <property type="entry name" value="HTH_TetR"/>
</dbReference>
<keyword evidence="1 2" id="KW-0238">DNA-binding</keyword>
<evidence type="ECO:0000256" key="1">
    <source>
        <dbReference type="ARBA" id="ARBA00023125"/>
    </source>
</evidence>
<evidence type="ECO:0000259" key="3">
    <source>
        <dbReference type="PROSITE" id="PS50977"/>
    </source>
</evidence>
<dbReference type="InterPro" id="IPR050109">
    <property type="entry name" value="HTH-type_TetR-like_transc_reg"/>
</dbReference>
<evidence type="ECO:0000313" key="4">
    <source>
        <dbReference type="EMBL" id="WGH93698.1"/>
    </source>
</evidence>
<proteinExistence type="predicted"/>
<dbReference type="Pfam" id="PF00440">
    <property type="entry name" value="TetR_N"/>
    <property type="match status" value="1"/>
</dbReference>
<dbReference type="GeneID" id="83694934"/>
<dbReference type="EMBL" id="CP122566">
    <property type="protein sequence ID" value="WGH93698.1"/>
    <property type="molecule type" value="Genomic_DNA"/>
</dbReference>
<dbReference type="InterPro" id="IPR009057">
    <property type="entry name" value="Homeodomain-like_sf"/>
</dbReference>
<dbReference type="GO" id="GO:0000976">
    <property type="term" value="F:transcription cis-regulatory region binding"/>
    <property type="evidence" value="ECO:0007669"/>
    <property type="project" value="TreeGrafter"/>
</dbReference>
<dbReference type="PROSITE" id="PS50977">
    <property type="entry name" value="HTH_TETR_2"/>
    <property type="match status" value="1"/>
</dbReference>
<organism evidence="4 5">
    <name type="scientific">Auritidibacter ignavus</name>
    <dbReference type="NCBI Taxonomy" id="678932"/>
    <lineage>
        <taxon>Bacteria</taxon>
        <taxon>Bacillati</taxon>
        <taxon>Actinomycetota</taxon>
        <taxon>Actinomycetes</taxon>
        <taxon>Micrococcales</taxon>
        <taxon>Micrococcaceae</taxon>
        <taxon>Auritidibacter</taxon>
    </lineage>
</organism>
<evidence type="ECO:0000313" key="5">
    <source>
        <dbReference type="Proteomes" id="UP001224674"/>
    </source>
</evidence>
<dbReference type="SUPFAM" id="SSF46689">
    <property type="entry name" value="Homeodomain-like"/>
    <property type="match status" value="1"/>
</dbReference>
<accession>A0AAJ6AMT2</accession>
<gene>
    <name evidence="4" type="ORF">QDX21_02560</name>
</gene>
<dbReference type="AlphaFoldDB" id="A0AAJ6AMT2"/>
<keyword evidence="5" id="KW-1185">Reference proteome</keyword>
<reference evidence="4 5" key="1">
    <citation type="submission" date="2023-03" db="EMBL/GenBank/DDBJ databases">
        <title>Complete genome sequences of several Auritidibacter ignavus strains isolated from ear infections.</title>
        <authorList>
            <person name="Baehr T."/>
            <person name="Baumhoegger A.M."/>
        </authorList>
    </citation>
    <scope>NUCLEOTIDE SEQUENCE [LARGE SCALE GENOMIC DNA]</scope>
    <source>
        <strain evidence="4 5">BABAE-6</strain>
    </source>
</reference>
<dbReference type="RefSeq" id="WP_279675094.1">
    <property type="nucleotide sequence ID" value="NZ_CP122563.1"/>
</dbReference>
<dbReference type="PANTHER" id="PTHR30055:SF160">
    <property type="entry name" value="TRANSCRIPTIONAL REGULATORY PROTEIN (PROBABLY ASNC-FAMILY)-RELATED"/>
    <property type="match status" value="1"/>
</dbReference>
<feature type="domain" description="HTH tetR-type" evidence="3">
    <location>
        <begin position="61"/>
        <end position="120"/>
    </location>
</feature>
<name>A0AAJ6AMT2_9MICC</name>
<feature type="DNA-binding region" description="H-T-H motif" evidence="2">
    <location>
        <begin position="83"/>
        <end position="102"/>
    </location>
</feature>
<dbReference type="GO" id="GO:0003700">
    <property type="term" value="F:DNA-binding transcription factor activity"/>
    <property type="evidence" value="ECO:0007669"/>
    <property type="project" value="TreeGrafter"/>
</dbReference>
<dbReference type="PANTHER" id="PTHR30055">
    <property type="entry name" value="HTH-TYPE TRANSCRIPTIONAL REGULATOR RUTR"/>
    <property type="match status" value="1"/>
</dbReference>
<dbReference type="Proteomes" id="UP001224674">
    <property type="component" value="Chromosome"/>
</dbReference>
<evidence type="ECO:0000256" key="2">
    <source>
        <dbReference type="PROSITE-ProRule" id="PRU00335"/>
    </source>
</evidence>
<sequence length="258" mass="28808">MHYSEPILPDTLGTVNSQYHPHSVHPVRRATPRPVARADRAASATTAAVDGRSTRWDDHRRARRAELVKAAREAVHDLGPDASMADIAHHAGTSKPVFYRYFGDKFGLQSAVGQASIHFMEDALRTAILTPKTALEGLHTMITVYLRLARSSPNVYFFSTRGEHEVSQFFSRTAELVEQRAQQEFPVEDNGADQAARRYWSYAAVGFIRNAGEKWLIDMSAGRQVPSADDLAKRMSHWLVQGLNAPMTTTPRAVRVRT</sequence>
<dbReference type="Gene3D" id="1.10.357.10">
    <property type="entry name" value="Tetracycline Repressor, domain 2"/>
    <property type="match status" value="1"/>
</dbReference>